<sequence>MLIKPKRSYHITTNSHHRFSKYRNLIENLDIERPEQVWVADITYVGNRQNPMYLSLITDAFSKQIIGYNVSNTLETTASIKALKRAIKNRKYPNENLFIIQIEACNIALMNIND</sequence>
<dbReference type="EMBL" id="JBHTIB010000002">
    <property type="protein sequence ID" value="MFD0834588.1"/>
    <property type="molecule type" value="Genomic_DNA"/>
</dbReference>
<organism evidence="2 3">
    <name type="scientific">Mariniflexile aquimaris</name>
    <dbReference type="NCBI Taxonomy" id="881009"/>
    <lineage>
        <taxon>Bacteria</taxon>
        <taxon>Pseudomonadati</taxon>
        <taxon>Bacteroidota</taxon>
        <taxon>Flavobacteriia</taxon>
        <taxon>Flavobacteriales</taxon>
        <taxon>Flavobacteriaceae</taxon>
        <taxon>Mariniflexile</taxon>
    </lineage>
</organism>
<name>A0ABW3BPB1_9FLAO</name>
<dbReference type="InterPro" id="IPR036397">
    <property type="entry name" value="RNaseH_sf"/>
</dbReference>
<dbReference type="InterPro" id="IPR012337">
    <property type="entry name" value="RNaseH-like_sf"/>
</dbReference>
<comment type="caution">
    <text evidence="2">The sequence shown here is derived from an EMBL/GenBank/DDBJ whole genome shotgun (WGS) entry which is preliminary data.</text>
</comment>
<dbReference type="SUPFAM" id="SSF53098">
    <property type="entry name" value="Ribonuclease H-like"/>
    <property type="match status" value="1"/>
</dbReference>
<keyword evidence="3" id="KW-1185">Reference proteome</keyword>
<dbReference type="PANTHER" id="PTHR46889:SF5">
    <property type="entry name" value="INTEGRASE PROTEIN"/>
    <property type="match status" value="1"/>
</dbReference>
<evidence type="ECO:0000313" key="3">
    <source>
        <dbReference type="Proteomes" id="UP001597011"/>
    </source>
</evidence>
<evidence type="ECO:0000313" key="2">
    <source>
        <dbReference type="EMBL" id="MFD0834588.1"/>
    </source>
</evidence>
<dbReference type="Gene3D" id="3.30.420.10">
    <property type="entry name" value="Ribonuclease H-like superfamily/Ribonuclease H"/>
    <property type="match status" value="1"/>
</dbReference>
<dbReference type="Pfam" id="PF00665">
    <property type="entry name" value="rve"/>
    <property type="match status" value="1"/>
</dbReference>
<evidence type="ECO:0000259" key="1">
    <source>
        <dbReference type="Pfam" id="PF00665"/>
    </source>
</evidence>
<gene>
    <name evidence="2" type="ORF">ACFQ0I_02325</name>
</gene>
<accession>A0ABW3BPB1</accession>
<dbReference type="Proteomes" id="UP001597011">
    <property type="component" value="Unassembled WGS sequence"/>
</dbReference>
<reference evidence="3" key="1">
    <citation type="journal article" date="2019" name="Int. J. Syst. Evol. Microbiol.">
        <title>The Global Catalogue of Microorganisms (GCM) 10K type strain sequencing project: providing services to taxonomists for standard genome sequencing and annotation.</title>
        <authorList>
            <consortium name="The Broad Institute Genomics Platform"/>
            <consortium name="The Broad Institute Genome Sequencing Center for Infectious Disease"/>
            <person name="Wu L."/>
            <person name="Ma J."/>
        </authorList>
    </citation>
    <scope>NUCLEOTIDE SEQUENCE [LARGE SCALE GENOMIC DNA]</scope>
    <source>
        <strain evidence="3">CCUG 60529</strain>
    </source>
</reference>
<feature type="domain" description="Integrase catalytic" evidence="1">
    <location>
        <begin position="32"/>
        <end position="93"/>
    </location>
</feature>
<proteinExistence type="predicted"/>
<dbReference type="InterPro" id="IPR001584">
    <property type="entry name" value="Integrase_cat-core"/>
</dbReference>
<dbReference type="PANTHER" id="PTHR46889">
    <property type="entry name" value="TRANSPOSASE INSF FOR INSERTION SEQUENCE IS3B-RELATED"/>
    <property type="match status" value="1"/>
</dbReference>
<protein>
    <submittedName>
        <fullName evidence="2">DDE-type integrase/transposase/recombinase</fullName>
    </submittedName>
</protein>
<dbReference type="InterPro" id="IPR050900">
    <property type="entry name" value="Transposase_IS3/IS150/IS904"/>
</dbReference>